<sequence>MKTFKFDPQTQEWKSYSKIEEFNQVPSSFLSIDKLTREFGLKIGTFNVLFDLVPFFLQSILRAKERHIHTIELLKRENFDIIILNEVTGRFLNLIENDEFFKSEYYFSDIMERDGDVKSELTVNKSIGKRMGNLVLSKFAPDFTEMEGINKSRAFIYSSFTPVDGNGRRIEEERIGIVATHTSAFTHNDQVRKQELTRLVNSELLKNVKNVVVLGDLNLHEEHEDRTIEAINCRDLWTETRSNGLFRGYTFDSLNNSLIQMLFLNFEKRRMRLDRIITTIYSALTISVLKPH</sequence>
<dbReference type="Pfam" id="PF03372">
    <property type="entry name" value="Exo_endo_phos"/>
    <property type="match status" value="1"/>
</dbReference>
<keyword evidence="5" id="KW-0479">Metal-binding</keyword>
<keyword evidence="13" id="KW-1185">Reference proteome</keyword>
<gene>
    <name evidence="12" type="ORF">NAEGRDRAFT_65643</name>
</gene>
<dbReference type="GO" id="GO:0005737">
    <property type="term" value="C:cytoplasm"/>
    <property type="evidence" value="ECO:0007669"/>
    <property type="project" value="TreeGrafter"/>
</dbReference>
<dbReference type="SUPFAM" id="SSF56219">
    <property type="entry name" value="DNase I-like"/>
    <property type="match status" value="1"/>
</dbReference>
<dbReference type="InterPro" id="IPR051547">
    <property type="entry name" value="TDP2-like"/>
</dbReference>
<evidence type="ECO:0000313" key="12">
    <source>
        <dbReference type="EMBL" id="EFC46207.1"/>
    </source>
</evidence>
<dbReference type="RefSeq" id="XP_002678951.1">
    <property type="nucleotide sequence ID" value="XM_002678905.1"/>
</dbReference>
<keyword evidence="8" id="KW-0460">Magnesium</keyword>
<name>D2V9V6_NAEGR</name>
<dbReference type="eggNOG" id="ENOG502SCCU">
    <property type="taxonomic scope" value="Eukaryota"/>
</dbReference>
<comment type="cofactor">
    <cofactor evidence="2">
        <name>Mg(2+)</name>
        <dbReference type="ChEBI" id="CHEBI:18420"/>
    </cofactor>
</comment>
<dbReference type="Gene3D" id="3.60.10.10">
    <property type="entry name" value="Endonuclease/exonuclease/phosphatase"/>
    <property type="match status" value="1"/>
</dbReference>
<evidence type="ECO:0000256" key="3">
    <source>
        <dbReference type="ARBA" id="ARBA00004322"/>
    </source>
</evidence>
<dbReference type="GO" id="GO:0003697">
    <property type="term" value="F:single-stranded DNA binding"/>
    <property type="evidence" value="ECO:0007669"/>
    <property type="project" value="TreeGrafter"/>
</dbReference>
<dbReference type="AlphaFoldDB" id="D2V9V6"/>
<dbReference type="OrthoDB" id="413306at2759"/>
<proteinExistence type="predicted"/>
<reference evidence="12 13" key="1">
    <citation type="journal article" date="2010" name="Cell">
        <title>The genome of Naegleria gruberi illuminates early eukaryotic versatility.</title>
        <authorList>
            <person name="Fritz-Laylin L.K."/>
            <person name="Prochnik S.E."/>
            <person name="Ginger M.L."/>
            <person name="Dacks J.B."/>
            <person name="Carpenter M.L."/>
            <person name="Field M.C."/>
            <person name="Kuo A."/>
            <person name="Paredez A."/>
            <person name="Chapman J."/>
            <person name="Pham J."/>
            <person name="Shu S."/>
            <person name="Neupane R."/>
            <person name="Cipriano M."/>
            <person name="Mancuso J."/>
            <person name="Tu H."/>
            <person name="Salamov A."/>
            <person name="Lindquist E."/>
            <person name="Shapiro H."/>
            <person name="Lucas S."/>
            <person name="Grigoriev I.V."/>
            <person name="Cande W.Z."/>
            <person name="Fulton C."/>
            <person name="Rokhsar D.S."/>
            <person name="Dawson S.C."/>
        </authorList>
    </citation>
    <scope>NUCLEOTIDE SEQUENCE [LARGE SCALE GENOMIC DNA]</scope>
    <source>
        <strain evidence="12 13">NEG-M</strain>
    </source>
</reference>
<dbReference type="InterPro" id="IPR005135">
    <property type="entry name" value="Endo/exonuclease/phosphatase"/>
</dbReference>
<evidence type="ECO:0000256" key="9">
    <source>
        <dbReference type="ARBA" id="ARBA00023204"/>
    </source>
</evidence>
<dbReference type="PANTHER" id="PTHR15822">
    <property type="entry name" value="TRAF AND TNF RECEPTOR-ASSOCIATED PROTEIN"/>
    <property type="match status" value="1"/>
</dbReference>
<dbReference type="GO" id="GO:0006302">
    <property type="term" value="P:double-strand break repair"/>
    <property type="evidence" value="ECO:0007669"/>
    <property type="project" value="TreeGrafter"/>
</dbReference>
<dbReference type="InterPro" id="IPR036691">
    <property type="entry name" value="Endo/exonu/phosph_ase_sf"/>
</dbReference>
<dbReference type="EMBL" id="GG738859">
    <property type="protein sequence ID" value="EFC46207.1"/>
    <property type="molecule type" value="Genomic_DNA"/>
</dbReference>
<feature type="domain" description="Endonuclease/exonuclease/phosphatase" evidence="11">
    <location>
        <begin position="44"/>
        <end position="278"/>
    </location>
</feature>
<dbReference type="GO" id="GO:0004518">
    <property type="term" value="F:nuclease activity"/>
    <property type="evidence" value="ECO:0007669"/>
    <property type="project" value="UniProtKB-KW"/>
</dbReference>
<dbReference type="KEGG" id="ngr:NAEGRDRAFT_65643"/>
<evidence type="ECO:0000313" key="13">
    <source>
        <dbReference type="Proteomes" id="UP000006671"/>
    </source>
</evidence>
<dbReference type="InParanoid" id="D2V9V6"/>
<evidence type="ECO:0000256" key="7">
    <source>
        <dbReference type="ARBA" id="ARBA00022801"/>
    </source>
</evidence>
<evidence type="ECO:0000256" key="1">
    <source>
        <dbReference type="ARBA" id="ARBA00001936"/>
    </source>
</evidence>
<evidence type="ECO:0000256" key="8">
    <source>
        <dbReference type="ARBA" id="ARBA00022842"/>
    </source>
</evidence>
<dbReference type="VEuPathDB" id="AmoebaDB:NAEGRDRAFT_65643"/>
<evidence type="ECO:0000256" key="6">
    <source>
        <dbReference type="ARBA" id="ARBA00022763"/>
    </source>
</evidence>
<evidence type="ECO:0000256" key="4">
    <source>
        <dbReference type="ARBA" id="ARBA00022722"/>
    </source>
</evidence>
<evidence type="ECO:0000256" key="2">
    <source>
        <dbReference type="ARBA" id="ARBA00001946"/>
    </source>
</evidence>
<keyword evidence="4" id="KW-0540">Nuclease</keyword>
<evidence type="ECO:0000259" key="11">
    <source>
        <dbReference type="Pfam" id="PF03372"/>
    </source>
</evidence>
<dbReference type="PANTHER" id="PTHR15822:SF4">
    <property type="entry name" value="TYROSYL-DNA PHOSPHODIESTERASE 2"/>
    <property type="match status" value="1"/>
</dbReference>
<dbReference type="GeneID" id="8851378"/>
<dbReference type="Proteomes" id="UP000006671">
    <property type="component" value="Unassembled WGS sequence"/>
</dbReference>
<dbReference type="OMA" id="HEEHEDR"/>
<evidence type="ECO:0000256" key="5">
    <source>
        <dbReference type="ARBA" id="ARBA00022723"/>
    </source>
</evidence>
<evidence type="ECO:0000256" key="10">
    <source>
        <dbReference type="ARBA" id="ARBA00023242"/>
    </source>
</evidence>
<accession>D2V9V6</accession>
<comment type="cofactor">
    <cofactor evidence="1">
        <name>Mn(2+)</name>
        <dbReference type="ChEBI" id="CHEBI:29035"/>
    </cofactor>
</comment>
<dbReference type="GO" id="GO:0046872">
    <property type="term" value="F:metal ion binding"/>
    <property type="evidence" value="ECO:0007669"/>
    <property type="project" value="UniProtKB-KW"/>
</dbReference>
<keyword evidence="7" id="KW-0378">Hydrolase</keyword>
<keyword evidence="6" id="KW-0227">DNA damage</keyword>
<protein>
    <submittedName>
        <fullName evidence="12">Predicted protein</fullName>
    </submittedName>
</protein>
<keyword evidence="10" id="KW-0539">Nucleus</keyword>
<comment type="subcellular location">
    <subcellularLocation>
        <location evidence="3">Nucleus</location>
        <location evidence="3">PML body</location>
    </subcellularLocation>
</comment>
<dbReference type="GO" id="GO:0070260">
    <property type="term" value="F:5'-tyrosyl-DNA phosphodiesterase activity"/>
    <property type="evidence" value="ECO:0007669"/>
    <property type="project" value="TreeGrafter"/>
</dbReference>
<organism evidence="13">
    <name type="scientific">Naegleria gruberi</name>
    <name type="common">Amoeba</name>
    <dbReference type="NCBI Taxonomy" id="5762"/>
    <lineage>
        <taxon>Eukaryota</taxon>
        <taxon>Discoba</taxon>
        <taxon>Heterolobosea</taxon>
        <taxon>Tetramitia</taxon>
        <taxon>Eutetramitia</taxon>
        <taxon>Vahlkampfiidae</taxon>
        <taxon>Naegleria</taxon>
    </lineage>
</organism>
<keyword evidence="9" id="KW-0234">DNA repair</keyword>